<feature type="domain" description="SMP-30/Gluconolactonase/LRE-like region" evidence="2">
    <location>
        <begin position="17"/>
        <end position="249"/>
    </location>
</feature>
<dbReference type="InterPro" id="IPR011042">
    <property type="entry name" value="6-blade_b-propeller_TolB-like"/>
</dbReference>
<dbReference type="PRINTS" id="PR01790">
    <property type="entry name" value="SMP30FAMILY"/>
</dbReference>
<dbReference type="RefSeq" id="WP_345384363.1">
    <property type="nucleotide sequence ID" value="NZ_BAABIC010000032.1"/>
</dbReference>
<dbReference type="PANTHER" id="PTHR10907:SF47">
    <property type="entry name" value="REGUCALCIN"/>
    <property type="match status" value="1"/>
</dbReference>
<name>A0ABP8XQ31_9PSEU</name>
<evidence type="ECO:0000313" key="3">
    <source>
        <dbReference type="EMBL" id="GAA4711429.1"/>
    </source>
</evidence>
<evidence type="ECO:0000313" key="4">
    <source>
        <dbReference type="Proteomes" id="UP001500325"/>
    </source>
</evidence>
<dbReference type="SUPFAM" id="SSF63829">
    <property type="entry name" value="Calcium-dependent phosphotriesterase"/>
    <property type="match status" value="1"/>
</dbReference>
<evidence type="ECO:0000256" key="1">
    <source>
        <dbReference type="ARBA" id="ARBA00008853"/>
    </source>
</evidence>
<comment type="caution">
    <text evidence="3">The sequence shown here is derived from an EMBL/GenBank/DDBJ whole genome shotgun (WGS) entry which is preliminary data.</text>
</comment>
<dbReference type="InterPro" id="IPR005511">
    <property type="entry name" value="SMP-30"/>
</dbReference>
<reference evidence="4" key="1">
    <citation type="journal article" date="2019" name="Int. J. Syst. Evol. Microbiol.">
        <title>The Global Catalogue of Microorganisms (GCM) 10K type strain sequencing project: providing services to taxonomists for standard genome sequencing and annotation.</title>
        <authorList>
            <consortium name="The Broad Institute Genomics Platform"/>
            <consortium name="The Broad Institute Genome Sequencing Center for Infectious Disease"/>
            <person name="Wu L."/>
            <person name="Ma J."/>
        </authorList>
    </citation>
    <scope>NUCLEOTIDE SEQUENCE [LARGE SCALE GENOMIC DNA]</scope>
    <source>
        <strain evidence="4">JCM 18055</strain>
    </source>
</reference>
<sequence length="281" mass="29505">MRELTAEPVTGPVAHHGEGPVWHPSWAGVRWVDMLAGDILELAGGEVRRTHVGDVAAAFRPRRGGGVVLAAERNLLLLDDDLRCERDLGPVWSDPGVRFNDGGCTPDGAFWCGTMAYDERPGAGTLFRLGPDLAVEPVLAGVTVSNGFCPDPTGTRVYYIDTPTGRIDVFDLDAGPTARRPFAGVTGGHPDGLTVDAEGGVWVALWEGSAVHRYTPDGRLDARVPLPVSRVTACTFGGPGLDTLYVTTSAEGADRGAEPLAGALFALTPGVRGLPVLEFAG</sequence>
<protein>
    <submittedName>
        <fullName evidence="3">SMP-30/gluconolactonase/LRE family protein</fullName>
    </submittedName>
</protein>
<organism evidence="3 4">
    <name type="scientific">Pseudonocardia yuanmonensis</name>
    <dbReference type="NCBI Taxonomy" id="1095914"/>
    <lineage>
        <taxon>Bacteria</taxon>
        <taxon>Bacillati</taxon>
        <taxon>Actinomycetota</taxon>
        <taxon>Actinomycetes</taxon>
        <taxon>Pseudonocardiales</taxon>
        <taxon>Pseudonocardiaceae</taxon>
        <taxon>Pseudonocardia</taxon>
    </lineage>
</organism>
<comment type="similarity">
    <text evidence="1">Belongs to the SMP-30/CGR1 family.</text>
</comment>
<dbReference type="EMBL" id="BAABIC010000032">
    <property type="protein sequence ID" value="GAA4711429.1"/>
    <property type="molecule type" value="Genomic_DNA"/>
</dbReference>
<keyword evidence="4" id="KW-1185">Reference proteome</keyword>
<dbReference type="PANTHER" id="PTHR10907">
    <property type="entry name" value="REGUCALCIN"/>
    <property type="match status" value="1"/>
</dbReference>
<gene>
    <name evidence="3" type="ORF">GCM10023215_62130</name>
</gene>
<proteinExistence type="inferred from homology"/>
<accession>A0ABP8XQ31</accession>
<dbReference type="InterPro" id="IPR013658">
    <property type="entry name" value="SGL"/>
</dbReference>
<dbReference type="Proteomes" id="UP001500325">
    <property type="component" value="Unassembled WGS sequence"/>
</dbReference>
<dbReference type="Pfam" id="PF08450">
    <property type="entry name" value="SGL"/>
    <property type="match status" value="1"/>
</dbReference>
<evidence type="ECO:0000259" key="2">
    <source>
        <dbReference type="Pfam" id="PF08450"/>
    </source>
</evidence>
<dbReference type="Gene3D" id="2.120.10.30">
    <property type="entry name" value="TolB, C-terminal domain"/>
    <property type="match status" value="1"/>
</dbReference>